<dbReference type="Proteomes" id="UP001419268">
    <property type="component" value="Unassembled WGS sequence"/>
</dbReference>
<dbReference type="EMBL" id="JBBNAG010000013">
    <property type="protein sequence ID" value="KAK9083752.1"/>
    <property type="molecule type" value="Genomic_DNA"/>
</dbReference>
<organism evidence="2 3">
    <name type="scientific">Stephania cephalantha</name>
    <dbReference type="NCBI Taxonomy" id="152367"/>
    <lineage>
        <taxon>Eukaryota</taxon>
        <taxon>Viridiplantae</taxon>
        <taxon>Streptophyta</taxon>
        <taxon>Embryophyta</taxon>
        <taxon>Tracheophyta</taxon>
        <taxon>Spermatophyta</taxon>
        <taxon>Magnoliopsida</taxon>
        <taxon>Ranunculales</taxon>
        <taxon>Menispermaceae</taxon>
        <taxon>Menispermoideae</taxon>
        <taxon>Cissampelideae</taxon>
        <taxon>Stephania</taxon>
    </lineage>
</organism>
<keyword evidence="3" id="KW-1185">Reference proteome</keyword>
<evidence type="ECO:0000256" key="1">
    <source>
        <dbReference type="SAM" id="MobiDB-lite"/>
    </source>
</evidence>
<feature type="region of interest" description="Disordered" evidence="1">
    <location>
        <begin position="75"/>
        <end position="151"/>
    </location>
</feature>
<name>A0AAP0E2R2_9MAGN</name>
<accession>A0AAP0E2R2</accession>
<gene>
    <name evidence="2" type="ORF">Scep_030223</name>
</gene>
<evidence type="ECO:0000313" key="2">
    <source>
        <dbReference type="EMBL" id="KAK9083752.1"/>
    </source>
</evidence>
<evidence type="ECO:0000313" key="3">
    <source>
        <dbReference type="Proteomes" id="UP001419268"/>
    </source>
</evidence>
<reference evidence="2 3" key="1">
    <citation type="submission" date="2024-01" db="EMBL/GenBank/DDBJ databases">
        <title>Genome assemblies of Stephania.</title>
        <authorList>
            <person name="Yang L."/>
        </authorList>
    </citation>
    <scope>NUCLEOTIDE SEQUENCE [LARGE SCALE GENOMIC DNA]</scope>
    <source>
        <strain evidence="2">JXDWG</strain>
        <tissue evidence="2">Leaf</tissue>
    </source>
</reference>
<dbReference type="AlphaFoldDB" id="A0AAP0E2R2"/>
<proteinExistence type="predicted"/>
<comment type="caution">
    <text evidence="2">The sequence shown here is derived from an EMBL/GenBank/DDBJ whole genome shotgun (WGS) entry which is preliminary data.</text>
</comment>
<protein>
    <submittedName>
        <fullName evidence="2">Uncharacterized protein</fullName>
    </submittedName>
</protein>
<feature type="compositionally biased region" description="Basic residues" evidence="1">
    <location>
        <begin position="140"/>
        <end position="151"/>
    </location>
</feature>
<sequence>MENRPELWGKYTYASSAAKPDKGKCTSANTLLDLIKDVETAVSCRKGRTGTTAGEVVFPKGKESLASVLERYKRRLSKKSAGANDNVGSGPRKIPRGGRPIFKEGKGNTQGKETPHREEEGEDGCAREIGGGIHGSGTWRNRRKERRQRRR</sequence>